<evidence type="ECO:0000313" key="4">
    <source>
        <dbReference type="Proteomes" id="UP000295252"/>
    </source>
</evidence>
<dbReference type="Gramene" id="CDP14930">
    <property type="protein sequence ID" value="CDP14930"/>
    <property type="gene ID" value="GSCOC_T00042426001"/>
</dbReference>
<dbReference type="AlphaFoldDB" id="A0A068V2A4"/>
<dbReference type="PANTHER" id="PTHR37371">
    <property type="entry name" value="OS08G0180400 PROTEIN"/>
    <property type="match status" value="1"/>
</dbReference>
<organism evidence="3 4">
    <name type="scientific">Coffea canephora</name>
    <name type="common">Robusta coffee</name>
    <dbReference type="NCBI Taxonomy" id="49390"/>
    <lineage>
        <taxon>Eukaryota</taxon>
        <taxon>Viridiplantae</taxon>
        <taxon>Streptophyta</taxon>
        <taxon>Embryophyta</taxon>
        <taxon>Tracheophyta</taxon>
        <taxon>Spermatophyta</taxon>
        <taxon>Magnoliopsida</taxon>
        <taxon>eudicotyledons</taxon>
        <taxon>Gunneridae</taxon>
        <taxon>Pentapetalae</taxon>
        <taxon>asterids</taxon>
        <taxon>lamiids</taxon>
        <taxon>Gentianales</taxon>
        <taxon>Rubiaceae</taxon>
        <taxon>Ixoroideae</taxon>
        <taxon>Gardenieae complex</taxon>
        <taxon>Bertiereae - Coffeeae clade</taxon>
        <taxon>Coffeeae</taxon>
        <taxon>Coffea</taxon>
    </lineage>
</organism>
<reference evidence="4" key="1">
    <citation type="journal article" date="2014" name="Science">
        <title>The coffee genome provides insight into the convergent evolution of caffeine biosynthesis.</title>
        <authorList>
            <person name="Denoeud F."/>
            <person name="Carretero-Paulet L."/>
            <person name="Dereeper A."/>
            <person name="Droc G."/>
            <person name="Guyot R."/>
            <person name="Pietrella M."/>
            <person name="Zheng C."/>
            <person name="Alberti A."/>
            <person name="Anthony F."/>
            <person name="Aprea G."/>
            <person name="Aury J.M."/>
            <person name="Bento P."/>
            <person name="Bernard M."/>
            <person name="Bocs S."/>
            <person name="Campa C."/>
            <person name="Cenci A."/>
            <person name="Combes M.C."/>
            <person name="Crouzillat D."/>
            <person name="Da Silva C."/>
            <person name="Daddiego L."/>
            <person name="De Bellis F."/>
            <person name="Dussert S."/>
            <person name="Garsmeur O."/>
            <person name="Gayraud T."/>
            <person name="Guignon V."/>
            <person name="Jahn K."/>
            <person name="Jamilloux V."/>
            <person name="Joet T."/>
            <person name="Labadie K."/>
            <person name="Lan T."/>
            <person name="Leclercq J."/>
            <person name="Lepelley M."/>
            <person name="Leroy T."/>
            <person name="Li L.T."/>
            <person name="Librado P."/>
            <person name="Lopez L."/>
            <person name="Munoz A."/>
            <person name="Noel B."/>
            <person name="Pallavicini A."/>
            <person name="Perrotta G."/>
            <person name="Poncet V."/>
            <person name="Pot D."/>
            <person name="Priyono X."/>
            <person name="Rigoreau M."/>
            <person name="Rouard M."/>
            <person name="Rozas J."/>
            <person name="Tranchant-Dubreuil C."/>
            <person name="VanBuren R."/>
            <person name="Zhang Q."/>
            <person name="Andrade A.C."/>
            <person name="Argout X."/>
            <person name="Bertrand B."/>
            <person name="de Kochko A."/>
            <person name="Graziosi G."/>
            <person name="Henry R.J."/>
            <person name="Jayarama X."/>
            <person name="Ming R."/>
            <person name="Nagai C."/>
            <person name="Rounsley S."/>
            <person name="Sankoff D."/>
            <person name="Giuliano G."/>
            <person name="Albert V.A."/>
            <person name="Wincker P."/>
            <person name="Lashermes P."/>
        </authorList>
    </citation>
    <scope>NUCLEOTIDE SEQUENCE [LARGE SCALE GENOMIC DNA]</scope>
    <source>
        <strain evidence="4">cv. DH200-94</strain>
    </source>
</reference>
<feature type="compositionally biased region" description="Low complexity" evidence="2">
    <location>
        <begin position="29"/>
        <end position="39"/>
    </location>
</feature>
<dbReference type="PhylomeDB" id="A0A068V2A4"/>
<keyword evidence="4" id="KW-1185">Reference proteome</keyword>
<name>A0A068V2A4_COFCA</name>
<evidence type="ECO:0000313" key="3">
    <source>
        <dbReference type="EMBL" id="CDP14930.1"/>
    </source>
</evidence>
<dbReference type="PANTHER" id="PTHR37371:SF1">
    <property type="entry name" value="KINESIN-LIKE PROTEIN"/>
    <property type="match status" value="1"/>
</dbReference>
<gene>
    <name evidence="3" type="ORF">GSCOC_T00042426001</name>
</gene>
<dbReference type="OrthoDB" id="1933837at2759"/>
<accession>A0A068V2A4</accession>
<keyword evidence="1" id="KW-0175">Coiled coil</keyword>
<dbReference type="InParanoid" id="A0A068V2A4"/>
<dbReference type="Proteomes" id="UP000295252">
    <property type="component" value="Chromosome X"/>
</dbReference>
<sequence length="221" mass="23970">MRTRSTKRKTSAVNLLASPSPKTAEATTPGSPMMKSPSESPKEFEFSFNTTKLASSPLMKKKSNSSGGVGGASSASMFMQRTGGGPGGFSPSPLRGINSISDLKGLASSGLDSIKRQLERSQSEILKDIEASQSRLQKRFKIQSQACQQVMDEAERENKKMSDRITETREAMKASYNEFMIEAQSSASRLCKTSIPEISQSFEKSINSLRSRYGISSTSAL</sequence>
<feature type="region of interest" description="Disordered" evidence="2">
    <location>
        <begin position="1"/>
        <end position="99"/>
    </location>
</feature>
<protein>
    <submittedName>
        <fullName evidence="3">Uncharacterized protein</fullName>
    </submittedName>
</protein>
<dbReference type="OMA" id="CTTRVCK"/>
<dbReference type="EMBL" id="HG739177">
    <property type="protein sequence ID" value="CDP14930.1"/>
    <property type="molecule type" value="Genomic_DNA"/>
</dbReference>
<feature type="coiled-coil region" evidence="1">
    <location>
        <begin position="144"/>
        <end position="171"/>
    </location>
</feature>
<evidence type="ECO:0000256" key="2">
    <source>
        <dbReference type="SAM" id="MobiDB-lite"/>
    </source>
</evidence>
<evidence type="ECO:0000256" key="1">
    <source>
        <dbReference type="SAM" id="Coils"/>
    </source>
</evidence>
<dbReference type="STRING" id="49390.A0A068V2A4"/>
<proteinExistence type="predicted"/>
<feature type="compositionally biased region" description="Basic residues" evidence="2">
    <location>
        <begin position="1"/>
        <end position="10"/>
    </location>
</feature>